<dbReference type="SUPFAM" id="SSF89000">
    <property type="entry name" value="post-HMGL domain-like"/>
    <property type="match status" value="1"/>
</dbReference>
<name>A0ABV9LN11_9ACTN</name>
<dbReference type="PANTHER" id="PTHR43778">
    <property type="entry name" value="PYRUVATE CARBOXYLASE"/>
    <property type="match status" value="1"/>
</dbReference>
<protein>
    <recommendedName>
        <fullName evidence="1">Pyruvate carboxyltransferase domain-containing protein</fullName>
    </recommendedName>
</protein>
<accession>A0ABV9LN11</accession>
<comment type="caution">
    <text evidence="2">The sequence shown here is derived from an EMBL/GenBank/DDBJ whole genome shotgun (WGS) entry which is preliminary data.</text>
</comment>
<dbReference type="Proteomes" id="UP001596025">
    <property type="component" value="Unassembled WGS sequence"/>
</dbReference>
<feature type="domain" description="Pyruvate carboxyltransferase" evidence="1">
    <location>
        <begin position="18"/>
        <end position="279"/>
    </location>
</feature>
<evidence type="ECO:0000259" key="1">
    <source>
        <dbReference type="PROSITE" id="PS50991"/>
    </source>
</evidence>
<dbReference type="EMBL" id="JBHSGR010000018">
    <property type="protein sequence ID" value="MFC4694975.1"/>
    <property type="molecule type" value="Genomic_DNA"/>
</dbReference>
<dbReference type="Pfam" id="PF02436">
    <property type="entry name" value="PYC_OADA"/>
    <property type="match status" value="1"/>
</dbReference>
<dbReference type="Gene3D" id="3.20.20.70">
    <property type="entry name" value="Aldolase class I"/>
    <property type="match status" value="1"/>
</dbReference>
<dbReference type="PROSITE" id="PS50991">
    <property type="entry name" value="PYR_CT"/>
    <property type="match status" value="1"/>
</dbReference>
<dbReference type="RefSeq" id="WP_387990992.1">
    <property type="nucleotide sequence ID" value="NZ_JBHSGR010000018.1"/>
</dbReference>
<dbReference type="InterPro" id="IPR003379">
    <property type="entry name" value="Carboxylase_cons_dom"/>
</dbReference>
<dbReference type="InterPro" id="IPR055268">
    <property type="entry name" value="PCB-like"/>
</dbReference>
<dbReference type="InterPro" id="IPR013785">
    <property type="entry name" value="Aldolase_TIM"/>
</dbReference>
<sequence length="499" mass="55474">MSYLDRAPRTADGRRRTIEIVDQTLRDGPQSWWGMKLRKDMGLPIAGELDRTGFHTIDLVGSSIFEVLVRHCKEDPWDQLVSLSRAMPRTTVRAGTRSNGIVTFGLTADSVMDLWVQRLCAHGIGSFWIYDGLFNTDKIGRLVKTVQAEGAAALPCILFADSPYHTDEYYAERTRELVALGADGIELEDAAGLLTPERTRSLVSAIKGAAGDLPVEIHFHSNNALAPLNYLEGVLAGADRVHTASRPLAAGVSLPSTENTVANLRYAGFDVDLDESRFAPVAEHLLRVAEYEALPVGRPAEYSLFQYRHQLPGGMAGTFKDQLRARGMEDRFEEVLDEMSRVREELGYPVMATPFSQLVGTQAVLNVVTGQRYSVVPDEVLIYAHGFYGRPVAPLDQDVLDTIMSTPKAKSYTDWQPPQPSLQELRRRFGESVSDDELILRLLVPEADIDVMRATPRRERDFAPTTREMRFVRELVETSVGAYLHVDGPGFSLTLEGDH</sequence>
<evidence type="ECO:0000313" key="3">
    <source>
        <dbReference type="Proteomes" id="UP001596025"/>
    </source>
</evidence>
<dbReference type="InterPro" id="IPR000891">
    <property type="entry name" value="PYR_CT"/>
</dbReference>
<dbReference type="SUPFAM" id="SSF51569">
    <property type="entry name" value="Aldolase"/>
    <property type="match status" value="1"/>
</dbReference>
<gene>
    <name evidence="2" type="ORF">ACFO3M_16375</name>
</gene>
<evidence type="ECO:0000313" key="2">
    <source>
        <dbReference type="EMBL" id="MFC4694975.1"/>
    </source>
</evidence>
<keyword evidence="3" id="KW-1185">Reference proteome</keyword>
<proteinExistence type="predicted"/>
<organism evidence="2 3">
    <name type="scientific">Geodermatophilus arenarius</name>
    <dbReference type="NCBI Taxonomy" id="1137990"/>
    <lineage>
        <taxon>Bacteria</taxon>
        <taxon>Bacillati</taxon>
        <taxon>Actinomycetota</taxon>
        <taxon>Actinomycetes</taxon>
        <taxon>Geodermatophilales</taxon>
        <taxon>Geodermatophilaceae</taxon>
        <taxon>Geodermatophilus</taxon>
    </lineage>
</organism>
<reference evidence="3" key="1">
    <citation type="journal article" date="2019" name="Int. J. Syst. Evol. Microbiol.">
        <title>The Global Catalogue of Microorganisms (GCM) 10K type strain sequencing project: providing services to taxonomists for standard genome sequencing and annotation.</title>
        <authorList>
            <consortium name="The Broad Institute Genomics Platform"/>
            <consortium name="The Broad Institute Genome Sequencing Center for Infectious Disease"/>
            <person name="Wu L."/>
            <person name="Ma J."/>
        </authorList>
    </citation>
    <scope>NUCLEOTIDE SEQUENCE [LARGE SCALE GENOMIC DNA]</scope>
    <source>
        <strain evidence="3">CCUG 62763</strain>
    </source>
</reference>
<dbReference type="Pfam" id="PF00682">
    <property type="entry name" value="HMGL-like"/>
    <property type="match status" value="1"/>
</dbReference>
<dbReference type="PANTHER" id="PTHR43778:SF2">
    <property type="entry name" value="PYRUVATE CARBOXYLASE, MITOCHONDRIAL"/>
    <property type="match status" value="1"/>
</dbReference>